<dbReference type="NCBIfam" id="TIGR03592">
    <property type="entry name" value="yidC_oxa1_cterm"/>
    <property type="match status" value="1"/>
</dbReference>
<dbReference type="PANTHER" id="PTHR12428">
    <property type="entry name" value="OXA1"/>
    <property type="match status" value="1"/>
</dbReference>
<organism evidence="12 13">
    <name type="scientific">Candidatus Woesebacteria bacterium RIFCSPLOWO2_01_FULL_39_10b</name>
    <dbReference type="NCBI Taxonomy" id="1802517"/>
    <lineage>
        <taxon>Bacteria</taxon>
        <taxon>Candidatus Woeseibacteriota</taxon>
    </lineage>
</organism>
<name>A0A1F8B8G9_9BACT</name>
<keyword evidence="7 10" id="KW-0472">Membrane</keyword>
<evidence type="ECO:0000259" key="11">
    <source>
        <dbReference type="Pfam" id="PF02096"/>
    </source>
</evidence>
<dbReference type="GO" id="GO:0005886">
    <property type="term" value="C:plasma membrane"/>
    <property type="evidence" value="ECO:0007669"/>
    <property type="project" value="UniProtKB-SubCell"/>
</dbReference>
<dbReference type="PANTHER" id="PTHR12428:SF65">
    <property type="entry name" value="CYTOCHROME C OXIDASE ASSEMBLY PROTEIN COX18, MITOCHONDRIAL"/>
    <property type="match status" value="1"/>
</dbReference>
<evidence type="ECO:0000256" key="4">
    <source>
        <dbReference type="ARBA" id="ARBA00022692"/>
    </source>
</evidence>
<gene>
    <name evidence="12" type="ORF">A2892_03325</name>
</gene>
<dbReference type="AlphaFoldDB" id="A0A1F8B8G9"/>
<evidence type="ECO:0000256" key="10">
    <source>
        <dbReference type="SAM" id="Phobius"/>
    </source>
</evidence>
<feature type="transmembrane region" description="Helical" evidence="10">
    <location>
        <begin position="25"/>
        <end position="46"/>
    </location>
</feature>
<feature type="transmembrane region" description="Helical" evidence="10">
    <location>
        <begin position="96"/>
        <end position="113"/>
    </location>
</feature>
<feature type="domain" description="Membrane insertase YidC/Oxa/ALB C-terminal" evidence="11">
    <location>
        <begin position="27"/>
        <end position="248"/>
    </location>
</feature>
<dbReference type="CDD" id="cd20070">
    <property type="entry name" value="5TM_YidC_Alb3"/>
    <property type="match status" value="1"/>
</dbReference>
<evidence type="ECO:0000256" key="3">
    <source>
        <dbReference type="ARBA" id="ARBA00022475"/>
    </source>
</evidence>
<evidence type="ECO:0000256" key="1">
    <source>
        <dbReference type="ARBA" id="ARBA00004651"/>
    </source>
</evidence>
<evidence type="ECO:0000256" key="6">
    <source>
        <dbReference type="ARBA" id="ARBA00022989"/>
    </source>
</evidence>
<dbReference type="GO" id="GO:0032977">
    <property type="term" value="F:membrane insertase activity"/>
    <property type="evidence" value="ECO:0007669"/>
    <property type="project" value="InterPro"/>
</dbReference>
<reference evidence="12 13" key="1">
    <citation type="journal article" date="2016" name="Nat. Commun.">
        <title>Thousands of microbial genomes shed light on interconnected biogeochemical processes in an aquifer system.</title>
        <authorList>
            <person name="Anantharaman K."/>
            <person name="Brown C.T."/>
            <person name="Hug L.A."/>
            <person name="Sharon I."/>
            <person name="Castelle C.J."/>
            <person name="Probst A.J."/>
            <person name="Thomas B.C."/>
            <person name="Singh A."/>
            <person name="Wilkins M.J."/>
            <person name="Karaoz U."/>
            <person name="Brodie E.L."/>
            <person name="Williams K.H."/>
            <person name="Hubbard S.S."/>
            <person name="Banfield J.F."/>
        </authorList>
    </citation>
    <scope>NUCLEOTIDE SEQUENCE [LARGE SCALE GENOMIC DNA]</scope>
</reference>
<evidence type="ECO:0000313" key="12">
    <source>
        <dbReference type="EMBL" id="OGM60344.1"/>
    </source>
</evidence>
<evidence type="ECO:0000256" key="5">
    <source>
        <dbReference type="ARBA" id="ARBA00022927"/>
    </source>
</evidence>
<feature type="transmembrane region" description="Helical" evidence="10">
    <location>
        <begin position="215"/>
        <end position="238"/>
    </location>
</feature>
<comment type="caution">
    <text evidence="12">The sequence shown here is derived from an EMBL/GenBank/DDBJ whole genome shotgun (WGS) entry which is preliminary data.</text>
</comment>
<evidence type="ECO:0000256" key="2">
    <source>
        <dbReference type="ARBA" id="ARBA00022448"/>
    </source>
</evidence>
<dbReference type="Pfam" id="PF02096">
    <property type="entry name" value="60KD_IMP"/>
    <property type="match status" value="1"/>
</dbReference>
<keyword evidence="3" id="KW-1003">Cell membrane</keyword>
<dbReference type="InterPro" id="IPR047196">
    <property type="entry name" value="YidC_ALB_C"/>
</dbReference>
<keyword evidence="4 9" id="KW-0812">Transmembrane</keyword>
<dbReference type="GO" id="GO:0015031">
    <property type="term" value="P:protein transport"/>
    <property type="evidence" value="ECO:0007669"/>
    <property type="project" value="UniProtKB-KW"/>
</dbReference>
<keyword evidence="8" id="KW-0143">Chaperone</keyword>
<dbReference type="InterPro" id="IPR028055">
    <property type="entry name" value="YidC/Oxa/ALB_C"/>
</dbReference>
<accession>A0A1F8B8G9</accession>
<dbReference type="Proteomes" id="UP000176404">
    <property type="component" value="Unassembled WGS sequence"/>
</dbReference>
<dbReference type="EMBL" id="MGHD01000005">
    <property type="protein sequence ID" value="OGM60344.1"/>
    <property type="molecule type" value="Genomic_DNA"/>
</dbReference>
<keyword evidence="5" id="KW-0653">Protein transport</keyword>
<evidence type="ECO:0000256" key="9">
    <source>
        <dbReference type="RuleBase" id="RU003945"/>
    </source>
</evidence>
<proteinExistence type="inferred from homology"/>
<sequence length="275" mass="31006">MNIFTLLLTQPLINGLIFFYRILGNNMGLAIIGFSIFLRFALNPLTKPYMESMQRMKKYSYDLEKLKKKHAKDKLKFTQAQADFYKQKGINPGAGCLPYLLQIVVLIAFFNVFTKTISGAGEITANVNKLLYNPLKFDQSETLNTNFLYLDITKPDSFNIGSLKLPGPILFMSAFAQLISSLLISRQGGLEARVAKKTPETSDDFQVAMQRSMTYTFPIFTILIGMRFASGLALYWLVFSLLQAYQQARALEIKSLESLLKALNLVKSDANGKDK</sequence>
<dbReference type="STRING" id="1802517.A2892_03325"/>
<dbReference type="InterPro" id="IPR001708">
    <property type="entry name" value="YidC/ALB3/OXA1/COX18"/>
</dbReference>
<evidence type="ECO:0000256" key="8">
    <source>
        <dbReference type="ARBA" id="ARBA00023186"/>
    </source>
</evidence>
<evidence type="ECO:0000256" key="7">
    <source>
        <dbReference type="ARBA" id="ARBA00023136"/>
    </source>
</evidence>
<keyword evidence="6 10" id="KW-1133">Transmembrane helix</keyword>
<dbReference type="GO" id="GO:0051205">
    <property type="term" value="P:protein insertion into membrane"/>
    <property type="evidence" value="ECO:0007669"/>
    <property type="project" value="TreeGrafter"/>
</dbReference>
<comment type="subcellular location">
    <subcellularLocation>
        <location evidence="1">Cell membrane</location>
        <topology evidence="1">Multi-pass membrane protein</topology>
    </subcellularLocation>
    <subcellularLocation>
        <location evidence="9">Membrane</location>
        <topology evidence="9">Multi-pass membrane protein</topology>
    </subcellularLocation>
</comment>
<evidence type="ECO:0000313" key="13">
    <source>
        <dbReference type="Proteomes" id="UP000176404"/>
    </source>
</evidence>
<comment type="similarity">
    <text evidence="9">Belongs to the OXA1/ALB3/YidC family.</text>
</comment>
<keyword evidence="2" id="KW-0813">Transport</keyword>
<protein>
    <recommendedName>
        <fullName evidence="11">Membrane insertase YidC/Oxa/ALB C-terminal domain-containing protein</fullName>
    </recommendedName>
</protein>